<dbReference type="InterPro" id="IPR010982">
    <property type="entry name" value="Lambda_DNA-bd_dom_sf"/>
</dbReference>
<sequence>MAEHLCIDVSNYNRREKGQIRINTNEWEKIATLLEVPVEEIYENEDANFFVFRDNSKGTYLGTNHIYSIPDHLLESQRKYIAKLEEEIKALKEKLSD</sequence>
<dbReference type="Proteomes" id="UP000830454">
    <property type="component" value="Chromosome"/>
</dbReference>
<dbReference type="Gene3D" id="1.10.260.40">
    <property type="entry name" value="lambda repressor-like DNA-binding domains"/>
    <property type="match status" value="1"/>
</dbReference>
<protein>
    <submittedName>
        <fullName evidence="2">Helix-turn-helix domain-containing protein</fullName>
    </submittedName>
</protein>
<dbReference type="InterPro" id="IPR001387">
    <property type="entry name" value="Cro/C1-type_HTH"/>
</dbReference>
<feature type="domain" description="HTH cro/C1-type" evidence="1">
    <location>
        <begin position="1"/>
        <end position="41"/>
    </location>
</feature>
<name>A0ABY4HSL3_9FLAO</name>
<dbReference type="EMBL" id="CP090145">
    <property type="protein sequence ID" value="UOX35543.1"/>
    <property type="molecule type" value="Genomic_DNA"/>
</dbReference>
<evidence type="ECO:0000313" key="2">
    <source>
        <dbReference type="EMBL" id="UOX35543.1"/>
    </source>
</evidence>
<reference evidence="2" key="1">
    <citation type="submission" date="2021-12" db="EMBL/GenBank/DDBJ databases">
        <authorList>
            <person name="Cha I.-T."/>
            <person name="Lee K.-E."/>
            <person name="Park S.-J."/>
        </authorList>
    </citation>
    <scope>NUCLEOTIDE SEQUENCE</scope>
    <source>
        <strain evidence="2">YSM-43</strain>
    </source>
</reference>
<dbReference type="PROSITE" id="PS50943">
    <property type="entry name" value="HTH_CROC1"/>
    <property type="match status" value="1"/>
</dbReference>
<gene>
    <name evidence="2" type="ORF">LXD69_08465</name>
</gene>
<dbReference type="CDD" id="cd00093">
    <property type="entry name" value="HTH_XRE"/>
    <property type="match status" value="1"/>
</dbReference>
<organism evidence="2 3">
    <name type="scientific">Flavobacterium sediminilitoris</name>
    <dbReference type="NCBI Taxonomy" id="2024526"/>
    <lineage>
        <taxon>Bacteria</taxon>
        <taxon>Pseudomonadati</taxon>
        <taxon>Bacteroidota</taxon>
        <taxon>Flavobacteriia</taxon>
        <taxon>Flavobacteriales</taxon>
        <taxon>Flavobacteriaceae</taxon>
        <taxon>Flavobacterium</taxon>
    </lineage>
</organism>
<reference evidence="2" key="2">
    <citation type="submission" date="2022-04" db="EMBL/GenBank/DDBJ databases">
        <title>Complete Genome Sequence of Flavobacterium sediminilitoris YSM-43, Isolated from a Tidal Sediment.</title>
        <authorList>
            <person name="Lee P.A."/>
        </authorList>
    </citation>
    <scope>NUCLEOTIDE SEQUENCE</scope>
    <source>
        <strain evidence="2">YSM-43</strain>
    </source>
</reference>
<accession>A0ABY4HSL3</accession>
<evidence type="ECO:0000259" key="1">
    <source>
        <dbReference type="PROSITE" id="PS50943"/>
    </source>
</evidence>
<dbReference type="SUPFAM" id="SSF47413">
    <property type="entry name" value="lambda repressor-like DNA-binding domains"/>
    <property type="match status" value="1"/>
</dbReference>
<keyword evidence="3" id="KW-1185">Reference proteome</keyword>
<proteinExistence type="predicted"/>
<evidence type="ECO:0000313" key="3">
    <source>
        <dbReference type="Proteomes" id="UP000830454"/>
    </source>
</evidence>